<organism evidence="1 2">
    <name type="scientific">Polyporus arcularius HHB13444</name>
    <dbReference type="NCBI Taxonomy" id="1314778"/>
    <lineage>
        <taxon>Eukaryota</taxon>
        <taxon>Fungi</taxon>
        <taxon>Dikarya</taxon>
        <taxon>Basidiomycota</taxon>
        <taxon>Agaricomycotina</taxon>
        <taxon>Agaricomycetes</taxon>
        <taxon>Polyporales</taxon>
        <taxon>Polyporaceae</taxon>
        <taxon>Polyporus</taxon>
    </lineage>
</organism>
<dbReference type="InParanoid" id="A0A5C3NR31"/>
<accession>A0A5C3NR31</accession>
<dbReference type="AlphaFoldDB" id="A0A5C3NR31"/>
<reference evidence="1 2" key="1">
    <citation type="journal article" date="2019" name="Nat. Ecol. Evol.">
        <title>Megaphylogeny resolves global patterns of mushroom evolution.</title>
        <authorList>
            <person name="Varga T."/>
            <person name="Krizsan K."/>
            <person name="Foldi C."/>
            <person name="Dima B."/>
            <person name="Sanchez-Garcia M."/>
            <person name="Sanchez-Ramirez S."/>
            <person name="Szollosi G.J."/>
            <person name="Szarkandi J.G."/>
            <person name="Papp V."/>
            <person name="Albert L."/>
            <person name="Andreopoulos W."/>
            <person name="Angelini C."/>
            <person name="Antonin V."/>
            <person name="Barry K.W."/>
            <person name="Bougher N.L."/>
            <person name="Buchanan P."/>
            <person name="Buyck B."/>
            <person name="Bense V."/>
            <person name="Catcheside P."/>
            <person name="Chovatia M."/>
            <person name="Cooper J."/>
            <person name="Damon W."/>
            <person name="Desjardin D."/>
            <person name="Finy P."/>
            <person name="Geml J."/>
            <person name="Haridas S."/>
            <person name="Hughes K."/>
            <person name="Justo A."/>
            <person name="Karasinski D."/>
            <person name="Kautmanova I."/>
            <person name="Kiss B."/>
            <person name="Kocsube S."/>
            <person name="Kotiranta H."/>
            <person name="LaButti K.M."/>
            <person name="Lechner B.E."/>
            <person name="Liimatainen K."/>
            <person name="Lipzen A."/>
            <person name="Lukacs Z."/>
            <person name="Mihaltcheva S."/>
            <person name="Morgado L.N."/>
            <person name="Niskanen T."/>
            <person name="Noordeloos M.E."/>
            <person name="Ohm R.A."/>
            <person name="Ortiz-Santana B."/>
            <person name="Ovrebo C."/>
            <person name="Racz N."/>
            <person name="Riley R."/>
            <person name="Savchenko A."/>
            <person name="Shiryaev A."/>
            <person name="Soop K."/>
            <person name="Spirin V."/>
            <person name="Szebenyi C."/>
            <person name="Tomsovsky M."/>
            <person name="Tulloss R.E."/>
            <person name="Uehling J."/>
            <person name="Grigoriev I.V."/>
            <person name="Vagvolgyi C."/>
            <person name="Papp T."/>
            <person name="Martin F.M."/>
            <person name="Miettinen O."/>
            <person name="Hibbett D.S."/>
            <person name="Nagy L.G."/>
        </authorList>
    </citation>
    <scope>NUCLEOTIDE SEQUENCE [LARGE SCALE GENOMIC DNA]</scope>
    <source>
        <strain evidence="1 2">HHB13444</strain>
    </source>
</reference>
<dbReference type="Proteomes" id="UP000308197">
    <property type="component" value="Unassembled WGS sequence"/>
</dbReference>
<proteinExistence type="predicted"/>
<evidence type="ECO:0000313" key="1">
    <source>
        <dbReference type="EMBL" id="TFK78400.1"/>
    </source>
</evidence>
<feature type="non-terminal residue" evidence="1">
    <location>
        <position position="1"/>
    </location>
</feature>
<name>A0A5C3NR31_9APHY</name>
<keyword evidence="2" id="KW-1185">Reference proteome</keyword>
<sequence length="282" mass="31889">PEGIRWGPLWLHCQWCLESAIGWYTGEIGSDVHPQANLAARLTRRAQVNGLVAMFPELGKRETLPDGAIQLGDDYIFLPWGKDRRARAISGNDSDALLAYLQAEGIQAPATRSPVLWKWARLRLPNGQIARTAFGECKGERRGKPVHRSRMVKLRGNTFAEVQYFFRLKMQRPDGTEEIAALAMLSDYTPPDLAIARKTHGVLLACQYQGERSRRVVDAKEILSVVGMLPLRPRPSEMYHPDAARLYLDRYYVAEKLGFDMTWIGHEEDMGVNDGQDEPEDD</sequence>
<evidence type="ECO:0000313" key="2">
    <source>
        <dbReference type="Proteomes" id="UP000308197"/>
    </source>
</evidence>
<protein>
    <submittedName>
        <fullName evidence="1">Uncharacterized protein</fullName>
    </submittedName>
</protein>
<dbReference type="EMBL" id="ML212561">
    <property type="protein sequence ID" value="TFK78400.1"/>
    <property type="molecule type" value="Genomic_DNA"/>
</dbReference>
<gene>
    <name evidence="1" type="ORF">K466DRAFT_507336</name>
</gene>
<dbReference type="STRING" id="1314778.A0A5C3NR31"/>